<protein>
    <submittedName>
        <fullName evidence="4">D-alanyl-D-alanine carboxypeptidase/D-alanyl-D-alanine-endopeptidase</fullName>
        <ecNumber evidence="4">3.4.16.4</ecNumber>
    </submittedName>
</protein>
<proteinExistence type="inferred from homology"/>
<dbReference type="SUPFAM" id="SSF56601">
    <property type="entry name" value="beta-lactamase/transpeptidase-like"/>
    <property type="match status" value="1"/>
</dbReference>
<keyword evidence="2 4" id="KW-0378">Hydrolase</keyword>
<comment type="similarity">
    <text evidence="1">Belongs to the peptidase S13 family.</text>
</comment>
<feature type="chain" id="PRO_5028837172" evidence="3">
    <location>
        <begin position="40"/>
        <end position="534"/>
    </location>
</feature>
<dbReference type="Proteomes" id="UP000516230">
    <property type="component" value="Chromosome"/>
</dbReference>
<dbReference type="PANTHER" id="PTHR30023">
    <property type="entry name" value="D-ALANYL-D-ALANINE CARBOXYPEPTIDASE"/>
    <property type="match status" value="1"/>
</dbReference>
<gene>
    <name evidence="4" type="primary">dacB</name>
    <name evidence="4" type="ORF">IAG43_17700</name>
</gene>
<dbReference type="GO" id="GO:0009002">
    <property type="term" value="F:serine-type D-Ala-D-Ala carboxypeptidase activity"/>
    <property type="evidence" value="ECO:0007669"/>
    <property type="project" value="UniProtKB-EC"/>
</dbReference>
<dbReference type="Pfam" id="PF02113">
    <property type="entry name" value="Peptidase_S13"/>
    <property type="match status" value="1"/>
</dbReference>
<dbReference type="InterPro" id="IPR000667">
    <property type="entry name" value="Peptidase_S13"/>
</dbReference>
<organism evidence="4 5">
    <name type="scientific">Streptomyces genisteinicus</name>
    <dbReference type="NCBI Taxonomy" id="2768068"/>
    <lineage>
        <taxon>Bacteria</taxon>
        <taxon>Bacillati</taxon>
        <taxon>Actinomycetota</taxon>
        <taxon>Actinomycetes</taxon>
        <taxon>Kitasatosporales</taxon>
        <taxon>Streptomycetaceae</taxon>
        <taxon>Streptomyces</taxon>
    </lineage>
</organism>
<dbReference type="InterPro" id="IPR012338">
    <property type="entry name" value="Beta-lactam/transpept-like"/>
</dbReference>
<feature type="signal peptide" evidence="3">
    <location>
        <begin position="1"/>
        <end position="39"/>
    </location>
</feature>
<name>A0A7H0HVJ8_9ACTN</name>
<evidence type="ECO:0000313" key="4">
    <source>
        <dbReference type="EMBL" id="QNP64564.1"/>
    </source>
</evidence>
<dbReference type="EMBL" id="CP060825">
    <property type="protein sequence ID" value="QNP64564.1"/>
    <property type="molecule type" value="Genomic_DNA"/>
</dbReference>
<dbReference type="PANTHER" id="PTHR30023:SF0">
    <property type="entry name" value="PENICILLIN-SENSITIVE CARBOXYPEPTIDASE A"/>
    <property type="match status" value="1"/>
</dbReference>
<accession>A0A7H0HVJ8</accession>
<dbReference type="EC" id="3.4.16.4" evidence="4"/>
<keyword evidence="3" id="KW-0732">Signal</keyword>
<dbReference type="KEGG" id="sgj:IAG43_17700"/>
<dbReference type="GO" id="GO:0000270">
    <property type="term" value="P:peptidoglycan metabolic process"/>
    <property type="evidence" value="ECO:0007669"/>
    <property type="project" value="TreeGrafter"/>
</dbReference>
<dbReference type="PROSITE" id="PS51257">
    <property type="entry name" value="PROKAR_LIPOPROTEIN"/>
    <property type="match status" value="1"/>
</dbReference>
<dbReference type="AlphaFoldDB" id="A0A7H0HVJ8"/>
<keyword evidence="4" id="KW-0121">Carboxypeptidase</keyword>
<keyword evidence="4" id="KW-0645">Protease</keyword>
<evidence type="ECO:0000256" key="1">
    <source>
        <dbReference type="ARBA" id="ARBA00006096"/>
    </source>
</evidence>
<evidence type="ECO:0000313" key="5">
    <source>
        <dbReference type="Proteomes" id="UP000516230"/>
    </source>
</evidence>
<reference evidence="4 5" key="1">
    <citation type="submission" date="2020-08" db="EMBL/GenBank/DDBJ databases">
        <title>A novel species.</title>
        <authorList>
            <person name="Gao J."/>
        </authorList>
    </citation>
    <scope>NUCLEOTIDE SEQUENCE [LARGE SCALE GENOMIC DNA]</scope>
    <source>
        <strain evidence="4 5">CRPJ-33</strain>
    </source>
</reference>
<evidence type="ECO:0000256" key="2">
    <source>
        <dbReference type="ARBA" id="ARBA00022801"/>
    </source>
</evidence>
<dbReference type="PRINTS" id="PR00922">
    <property type="entry name" value="DADACBPTASE3"/>
</dbReference>
<dbReference type="Gene3D" id="3.40.710.10">
    <property type="entry name" value="DD-peptidase/beta-lactamase superfamily"/>
    <property type="match status" value="2"/>
</dbReference>
<dbReference type="RefSeq" id="WP_187741696.1">
    <property type="nucleotide sequence ID" value="NZ_CP060825.1"/>
</dbReference>
<evidence type="ECO:0000256" key="3">
    <source>
        <dbReference type="SAM" id="SignalP"/>
    </source>
</evidence>
<dbReference type="NCBIfam" id="TIGR00666">
    <property type="entry name" value="PBP4"/>
    <property type="match status" value="1"/>
</dbReference>
<sequence length="534" mass="55364">MSRPVNSESRLTALRRRGWIPALAAALACTLTWSSPAGAGPSGTGLKGAVDTILTDSRLDGGAVSVVVADAATGERLYRRDAGDRLMPASNTKLATSVAAMALLGTGHRWTTDVLTDGRRHGSTLVGDLHLRGSGDPTTLAADYDRLAAGVAATGIRRITGRLVADDTAFDAVRLGRSWAADDESAYYSAPISALTLAPDTDYDSGTVVVEVTPGARAGDRPTVRLTPPNTHVRLDVGATTLAEDAPSGLVVERRHGTETITVGGGIPAGAATAKEWIAVQDPTAYATSVFADALRAHGVRVPAGPAPVRAAPPGARVLAAHRSMPLSELMHPFMKLSNNMHAEALTKTVGRAVSGAGTWDAGLAAIRAELGRRGVPVESLRQADGSGLSRMNLFSAEALTTLLLSVREEPWYADWYDALPVACAPDRAVGGTLRSRMCSTPAALNARAKTGSLTGASALSGYVTDAAGRELVYSVVLNNYLASSVKSVEDAVVVTLASSDTAGGTIRQAAVPRARTAEPGALLECSWHRPSRC</sequence>
<keyword evidence="5" id="KW-1185">Reference proteome</keyword>
<dbReference type="Gene3D" id="3.50.80.20">
    <property type="entry name" value="D-Ala-D-Ala carboxypeptidase C, peptidase S13"/>
    <property type="match status" value="1"/>
</dbReference>
<dbReference type="GO" id="GO:0006508">
    <property type="term" value="P:proteolysis"/>
    <property type="evidence" value="ECO:0007669"/>
    <property type="project" value="InterPro"/>
</dbReference>